<keyword evidence="2" id="KW-1185">Reference proteome</keyword>
<dbReference type="EMBL" id="CM042023">
    <property type="protein sequence ID" value="KAI3812810.1"/>
    <property type="molecule type" value="Genomic_DNA"/>
</dbReference>
<evidence type="ECO:0000313" key="1">
    <source>
        <dbReference type="EMBL" id="KAI3812810.1"/>
    </source>
</evidence>
<protein>
    <submittedName>
        <fullName evidence="1">Uncharacterized protein</fullName>
    </submittedName>
</protein>
<organism evidence="1 2">
    <name type="scientific">Smallanthus sonchifolius</name>
    <dbReference type="NCBI Taxonomy" id="185202"/>
    <lineage>
        <taxon>Eukaryota</taxon>
        <taxon>Viridiplantae</taxon>
        <taxon>Streptophyta</taxon>
        <taxon>Embryophyta</taxon>
        <taxon>Tracheophyta</taxon>
        <taxon>Spermatophyta</taxon>
        <taxon>Magnoliopsida</taxon>
        <taxon>eudicotyledons</taxon>
        <taxon>Gunneridae</taxon>
        <taxon>Pentapetalae</taxon>
        <taxon>asterids</taxon>
        <taxon>campanulids</taxon>
        <taxon>Asterales</taxon>
        <taxon>Asteraceae</taxon>
        <taxon>Asteroideae</taxon>
        <taxon>Heliantheae alliance</taxon>
        <taxon>Millerieae</taxon>
        <taxon>Smallanthus</taxon>
    </lineage>
</organism>
<evidence type="ECO:0000313" key="2">
    <source>
        <dbReference type="Proteomes" id="UP001056120"/>
    </source>
</evidence>
<comment type="caution">
    <text evidence="1">The sequence shown here is derived from an EMBL/GenBank/DDBJ whole genome shotgun (WGS) entry which is preliminary data.</text>
</comment>
<accession>A0ACB9IZP2</accession>
<name>A0ACB9IZP2_9ASTR</name>
<proteinExistence type="predicted"/>
<sequence>MENLISLVNKLQRACTALGDHGEATSLPTLWDSLPSVAVVGGQSSGKSSVLESVVGKDFLPRGSVAVRKEISDETGRETGQTKQISSVPIHLSIYSPNVVNLTLVDLPGLTKVAVDGQSESIVQDIENMVRAYIQKPNCIILAISPANQDLATSDAIKMSREVDPTGERTIGVLTKIDLMDKGTDAVDILEGKSYRLKYPWVGIVNRSQEDINRRVDMTSARRKEREYFSTSREYKHLASKMGSENLAKMLSKVKESGKLLVIMDICRGFDQIYKEHLDGMRSGGDTIYHVFESQLPSALRNLQFDKQLSLENIKKLITQADGYQPHLIAPEQGYRHIIESVLVTIKGPAEAFVNAELKQYPSLRKEVERAANESLERMKNESRKATLMLVDMECCYLTADFFRNRPQEVEKGGNPTQSIFDRYNEVCLRRIGRTVLQYVNMVLLGLVNSIPKSVVHCQVREAKRSLLDHFFAELGRKTPCQLSKLLDEDPAIMERRSSLARRVGHSIKQKAVACSVVRIVIPKSQKAVACSVGSNRFQNRHPNPFEAVNCRTVEEALVLIRKRLCDPDYIFSVFSDSPDSNYSKLKFIVSSSVTEACNNSILLLGPRGCGKIAVLDLVLEDLLKEYPDMISVIKLNGLLHCDDNCALKEIARQLCIEHELMFSKMASSDDNSQFMIAMLRECGLAHKTVVFVLDEFDLFAQGKQRLLYSLLDAMQSVSSQAVVIGVSCRLDADQLLEKRVRSRFSHRKLLFLPPQKDDLHRLLKHILLLPIDSSLPHDYVTDFNSRISNILADRRFIEITDKLIDSDSTVSNFVRFLFSAVSCIDFKSGYMTLENFKSALSTIQRQPKLDCLKDCSILELYIMVCMKRLEVKEQASYNFNSVMKEYKSIHDSFQTSDIYSRNVCLRAFEHLLDRQLIEFADRGHNQFIEFRSVKLLVSPAELHQGLKSNRSCPVDFVFWGLKLCLDYVVSESTLEALPRSHILV</sequence>
<gene>
    <name evidence="1" type="ORF">L1987_17522</name>
</gene>
<dbReference type="Proteomes" id="UP001056120">
    <property type="component" value="Linkage Group LG06"/>
</dbReference>
<reference evidence="2" key="1">
    <citation type="journal article" date="2022" name="Mol. Ecol. Resour.">
        <title>The genomes of chicory, endive, great burdock and yacon provide insights into Asteraceae palaeo-polyploidization history and plant inulin production.</title>
        <authorList>
            <person name="Fan W."/>
            <person name="Wang S."/>
            <person name="Wang H."/>
            <person name="Wang A."/>
            <person name="Jiang F."/>
            <person name="Liu H."/>
            <person name="Zhao H."/>
            <person name="Xu D."/>
            <person name="Zhang Y."/>
        </authorList>
    </citation>
    <scope>NUCLEOTIDE SEQUENCE [LARGE SCALE GENOMIC DNA]</scope>
    <source>
        <strain evidence="2">cv. Yunnan</strain>
    </source>
</reference>
<reference evidence="1 2" key="2">
    <citation type="journal article" date="2022" name="Mol. Ecol. Resour.">
        <title>The genomes of chicory, endive, great burdock and yacon provide insights into Asteraceae paleo-polyploidization history and plant inulin production.</title>
        <authorList>
            <person name="Fan W."/>
            <person name="Wang S."/>
            <person name="Wang H."/>
            <person name="Wang A."/>
            <person name="Jiang F."/>
            <person name="Liu H."/>
            <person name="Zhao H."/>
            <person name="Xu D."/>
            <person name="Zhang Y."/>
        </authorList>
    </citation>
    <scope>NUCLEOTIDE SEQUENCE [LARGE SCALE GENOMIC DNA]</scope>
    <source>
        <strain evidence="2">cv. Yunnan</strain>
        <tissue evidence="1">Leaves</tissue>
    </source>
</reference>